<dbReference type="InterPro" id="IPR051534">
    <property type="entry name" value="CBASS_pafABC_assoc_protein"/>
</dbReference>
<evidence type="ECO:0000313" key="5">
    <source>
        <dbReference type="Proteomes" id="UP000192772"/>
    </source>
</evidence>
<feature type="domain" description="PafC HTH" evidence="2">
    <location>
        <begin position="7"/>
        <end position="119"/>
    </location>
</feature>
<protein>
    <submittedName>
        <fullName evidence="4">Protein pafC</fullName>
    </submittedName>
</protein>
<gene>
    <name evidence="4" type="ORF">BST23_09345</name>
</gene>
<comment type="caution">
    <text evidence="4">The sequence shown here is derived from an EMBL/GenBank/DDBJ whole genome shotgun (WGS) entry which is preliminary data.</text>
</comment>
<organism evidence="4 5">
    <name type="scientific">Mycolicibacterium elephantis</name>
    <dbReference type="NCBI Taxonomy" id="81858"/>
    <lineage>
        <taxon>Bacteria</taxon>
        <taxon>Bacillati</taxon>
        <taxon>Actinomycetota</taxon>
        <taxon>Actinomycetes</taxon>
        <taxon>Mycobacteriales</taxon>
        <taxon>Mycobacteriaceae</taxon>
        <taxon>Mycolicibacterium</taxon>
    </lineage>
</organism>
<evidence type="ECO:0000259" key="3">
    <source>
        <dbReference type="Pfam" id="PF25583"/>
    </source>
</evidence>
<dbReference type="STRING" id="81858.BST23_09345"/>
<sequence length="325" mass="34841">MSAVSSRLVRLLNMVPYFQANPKITYAEAAADLGVSVKQLRDDLNQLWMCGLPGYGPGDLIDFEFSGDTIEVTFSAGMDHPLRLTSPEATGVLVALRALADVPGILDPEAARSAIAKIESAAGALGQGTGATVAAVDERAPIESEAAAAVRQAVRDGHAVTLEYYSASHDMLSSRTVDPIRVVLVGDHSYLEAWCRSAEGVRLFRFDRIVDAHVLDEPSSPPPPAVQDEPDTSLFDADPSLPSATLLIAPSAAWMFDYYPLREIRELPDGAVEAAMTYASEDWMARFVLGFGPAVRVLEPQTLARQVQETAAAALRAYEPGAGER</sequence>
<dbReference type="Pfam" id="PF25583">
    <property type="entry name" value="WCX"/>
    <property type="match status" value="1"/>
</dbReference>
<dbReference type="PANTHER" id="PTHR34580:SF1">
    <property type="entry name" value="PROTEIN PAFC"/>
    <property type="match status" value="1"/>
</dbReference>
<dbReference type="PROSITE" id="PS52050">
    <property type="entry name" value="WYL"/>
    <property type="match status" value="1"/>
</dbReference>
<name>A0A1X0D2W6_9MYCO</name>
<evidence type="ECO:0000259" key="1">
    <source>
        <dbReference type="Pfam" id="PF13280"/>
    </source>
</evidence>
<feature type="domain" description="WCX" evidence="3">
    <location>
        <begin position="243"/>
        <end position="315"/>
    </location>
</feature>
<accession>A0A1X0D2W6</accession>
<dbReference type="Pfam" id="PF19187">
    <property type="entry name" value="HTH_PafC"/>
    <property type="match status" value="1"/>
</dbReference>
<proteinExistence type="predicted"/>
<evidence type="ECO:0000259" key="2">
    <source>
        <dbReference type="Pfam" id="PF19187"/>
    </source>
</evidence>
<dbReference type="Pfam" id="PF13280">
    <property type="entry name" value="WYL"/>
    <property type="match status" value="1"/>
</dbReference>
<dbReference type="InterPro" id="IPR028349">
    <property type="entry name" value="PafC-like"/>
</dbReference>
<reference evidence="4 5" key="1">
    <citation type="submission" date="2017-02" db="EMBL/GenBank/DDBJ databases">
        <title>The new phylogeny of genus Mycobacterium.</title>
        <authorList>
            <person name="Tortoli E."/>
            <person name="Trovato A."/>
            <person name="Cirillo D.M."/>
        </authorList>
    </citation>
    <scope>NUCLEOTIDE SEQUENCE [LARGE SCALE GENOMIC DNA]</scope>
    <source>
        <strain evidence="4 5">FI-09383</strain>
    </source>
</reference>
<dbReference type="AlphaFoldDB" id="A0A1X0D2W6"/>
<dbReference type="OrthoDB" id="5174471at2"/>
<dbReference type="InterPro" id="IPR043839">
    <property type="entry name" value="PafC_HTH"/>
</dbReference>
<feature type="domain" description="WYL" evidence="1">
    <location>
        <begin position="147"/>
        <end position="214"/>
    </location>
</feature>
<dbReference type="EMBL" id="MVHP01000008">
    <property type="protein sequence ID" value="ORA66695.1"/>
    <property type="molecule type" value="Genomic_DNA"/>
</dbReference>
<dbReference type="InterPro" id="IPR057727">
    <property type="entry name" value="WCX_dom"/>
</dbReference>
<dbReference type="Proteomes" id="UP000192772">
    <property type="component" value="Unassembled WGS sequence"/>
</dbReference>
<dbReference type="InterPro" id="IPR026881">
    <property type="entry name" value="WYL_dom"/>
</dbReference>
<dbReference type="RefSeq" id="WP_083042837.1">
    <property type="nucleotide sequence ID" value="NZ_MVHP01000008.1"/>
</dbReference>
<dbReference type="PIRSF" id="PIRSF016838">
    <property type="entry name" value="PafC"/>
    <property type="match status" value="1"/>
</dbReference>
<evidence type="ECO:0000313" key="4">
    <source>
        <dbReference type="EMBL" id="ORA66695.1"/>
    </source>
</evidence>
<dbReference type="PANTHER" id="PTHR34580">
    <property type="match status" value="1"/>
</dbReference>